<feature type="transmembrane region" description="Helical" evidence="1">
    <location>
        <begin position="584"/>
        <end position="606"/>
    </location>
</feature>
<feature type="domain" description="Methyltransferase FkbM" evidence="2">
    <location>
        <begin position="204"/>
        <end position="360"/>
    </location>
</feature>
<feature type="transmembrane region" description="Helical" evidence="1">
    <location>
        <begin position="6"/>
        <end position="30"/>
    </location>
</feature>
<dbReference type="Pfam" id="PF05050">
    <property type="entry name" value="Methyltransf_21"/>
    <property type="match status" value="1"/>
</dbReference>
<feature type="transmembrane region" description="Helical" evidence="1">
    <location>
        <begin position="553"/>
        <end position="572"/>
    </location>
</feature>
<evidence type="ECO:0000256" key="1">
    <source>
        <dbReference type="SAM" id="Phobius"/>
    </source>
</evidence>
<dbReference type="InterPro" id="IPR006342">
    <property type="entry name" value="FkbM_mtfrase"/>
</dbReference>
<accession>A0AA39IP93</accession>
<feature type="transmembrane region" description="Helical" evidence="1">
    <location>
        <begin position="117"/>
        <end position="139"/>
    </location>
</feature>
<dbReference type="AlphaFoldDB" id="A0AA39IP93"/>
<sequence length="637" mass="72723">MVSSIVVGLLYIFLVFTTLPLHVIILTILLQKSEFRNLTAYRIMMNMSMAECVIILGHAAAGIMSICQTTFNSYFDRISGCFVSVGWVGVTLLSLTLSLNRFLVFVGFKIAAKTEMFCFKLMIVFVWTVTAVLFGVHLIPEASITQCMYLSFYHLQDIQVWDNIRQAFDYCNSAIRLNKEHIIAYQNNDEVKYHMDPIDITQVTDCHIITLGIGHDVRVETTLKEKFSNTCKFQGADPIIRINKDIYKPIGEYFPFAIGNDTRVEATSVKEDPSTQEYTYRNFSHIELIEFLSDKAKVPSSQIIDQLLLDIEYAEFAMVDYFFLNGKLDSAGYTICQWNGEFHYPNDNQKAEFGRLMKQIAKDERYLFFNLDNTYHTRLYFVNVADQRCFDRYLGISHCLMSVGFITAGIASILQRDPGNIAGTGAKLMTACIRVQTGLNIALAFDRIKIVCNVKIPDWTLTALLVFSWMLAITHFTLLMSPLSDFPFHPSSFAPKYDYSKPFSAVQQKIGYFYSLSVAFTTFCLYLFVVLYLMHKQKKFNLNGANFKQKWILIQATVRFTSDATVTVFYHLGPHFLTPSVGMAIAIVTGYLVNYLVIPTVLYIGFNRTLRREMFARQSGKELPKSSVLFALSTRKT</sequence>
<evidence type="ECO:0000313" key="3">
    <source>
        <dbReference type="EMBL" id="KAK0427271.1"/>
    </source>
</evidence>
<comment type="caution">
    <text evidence="3">The sequence shown here is derived from an EMBL/GenBank/DDBJ whole genome shotgun (WGS) entry which is preliminary data.</text>
</comment>
<evidence type="ECO:0000259" key="2">
    <source>
        <dbReference type="Pfam" id="PF05050"/>
    </source>
</evidence>
<keyword evidence="1" id="KW-1133">Transmembrane helix</keyword>
<dbReference type="EMBL" id="JAUCMV010000001">
    <property type="protein sequence ID" value="KAK0427271.1"/>
    <property type="molecule type" value="Genomic_DNA"/>
</dbReference>
<evidence type="ECO:0000313" key="4">
    <source>
        <dbReference type="Proteomes" id="UP001175271"/>
    </source>
</evidence>
<gene>
    <name evidence="3" type="ORF">QR680_010146</name>
</gene>
<name>A0AA39IP93_9BILA</name>
<dbReference type="Proteomes" id="UP001175271">
    <property type="component" value="Unassembled WGS sequence"/>
</dbReference>
<feature type="transmembrane region" description="Helical" evidence="1">
    <location>
        <begin position="50"/>
        <end position="71"/>
    </location>
</feature>
<proteinExistence type="predicted"/>
<dbReference type="PANTHER" id="PTHR22989:SF3">
    <property type="entry name" value="METHYLTRANSFERASE FKBM DOMAIN-CONTAINING PROTEIN"/>
    <property type="match status" value="1"/>
</dbReference>
<dbReference type="PANTHER" id="PTHR22989">
    <property type="entry name" value="UNCHARACTERIZED DUF13 C.ELEGANS"/>
    <property type="match status" value="1"/>
</dbReference>
<keyword evidence="4" id="KW-1185">Reference proteome</keyword>
<keyword evidence="1" id="KW-0812">Transmembrane</keyword>
<keyword evidence="1" id="KW-0472">Membrane</keyword>
<protein>
    <recommendedName>
        <fullName evidence="2">Methyltransferase FkbM domain-containing protein</fullName>
    </recommendedName>
</protein>
<feature type="transmembrane region" description="Helical" evidence="1">
    <location>
        <begin position="393"/>
        <end position="414"/>
    </location>
</feature>
<feature type="transmembrane region" description="Helical" evidence="1">
    <location>
        <begin position="77"/>
        <end position="97"/>
    </location>
</feature>
<reference evidence="3" key="1">
    <citation type="submission" date="2023-06" db="EMBL/GenBank/DDBJ databases">
        <title>Genomic analysis of the entomopathogenic nematode Steinernema hermaphroditum.</title>
        <authorList>
            <person name="Schwarz E.M."/>
            <person name="Heppert J.K."/>
            <person name="Baniya A."/>
            <person name="Schwartz H.T."/>
            <person name="Tan C.-H."/>
            <person name="Antoshechkin I."/>
            <person name="Sternberg P.W."/>
            <person name="Goodrich-Blair H."/>
            <person name="Dillman A.R."/>
        </authorList>
    </citation>
    <scope>NUCLEOTIDE SEQUENCE</scope>
    <source>
        <strain evidence="3">PS9179</strain>
        <tissue evidence="3">Whole animal</tissue>
    </source>
</reference>
<feature type="transmembrane region" description="Helical" evidence="1">
    <location>
        <begin position="459"/>
        <end position="480"/>
    </location>
</feature>
<organism evidence="3 4">
    <name type="scientific">Steinernema hermaphroditum</name>
    <dbReference type="NCBI Taxonomy" id="289476"/>
    <lineage>
        <taxon>Eukaryota</taxon>
        <taxon>Metazoa</taxon>
        <taxon>Ecdysozoa</taxon>
        <taxon>Nematoda</taxon>
        <taxon>Chromadorea</taxon>
        <taxon>Rhabditida</taxon>
        <taxon>Tylenchina</taxon>
        <taxon>Panagrolaimomorpha</taxon>
        <taxon>Strongyloidoidea</taxon>
        <taxon>Steinernematidae</taxon>
        <taxon>Steinernema</taxon>
    </lineage>
</organism>
<feature type="transmembrane region" description="Helical" evidence="1">
    <location>
        <begin position="512"/>
        <end position="533"/>
    </location>
</feature>